<proteinExistence type="predicted"/>
<dbReference type="InterPro" id="IPR024445">
    <property type="entry name" value="Tnp_ISXO2-like"/>
</dbReference>
<dbReference type="InterPro" id="IPR051354">
    <property type="entry name" value="Transposase_27_IS1"/>
</dbReference>
<dbReference type="Proteomes" id="UP000436047">
    <property type="component" value="Unassembled WGS sequence"/>
</dbReference>
<dbReference type="RefSeq" id="WP_154468427.1">
    <property type="nucleotide sequence ID" value="NZ_VUMI01000144.1"/>
</dbReference>
<reference evidence="2 3" key="1">
    <citation type="submission" date="2019-08" db="EMBL/GenBank/DDBJ databases">
        <title>In-depth cultivation of the pig gut microbiome towards novel bacterial diversity and tailored functional studies.</title>
        <authorList>
            <person name="Wylensek D."/>
            <person name="Hitch T.C.A."/>
            <person name="Clavel T."/>
        </authorList>
    </citation>
    <scope>NUCLEOTIDE SEQUENCE [LARGE SCALE GENOMIC DNA]</scope>
    <source>
        <strain evidence="2 3">WCA-389-WT-23B</strain>
    </source>
</reference>
<evidence type="ECO:0000313" key="2">
    <source>
        <dbReference type="EMBL" id="MSS92144.1"/>
    </source>
</evidence>
<evidence type="ECO:0000259" key="1">
    <source>
        <dbReference type="SMART" id="SM01126"/>
    </source>
</evidence>
<dbReference type="GeneID" id="86057070"/>
<dbReference type="Pfam" id="PF12762">
    <property type="entry name" value="DDE_Tnp_IS1595"/>
    <property type="match status" value="1"/>
</dbReference>
<protein>
    <submittedName>
        <fullName evidence="2">IS1595 family transposase</fullName>
    </submittedName>
</protein>
<accession>A0A6N7WR25</accession>
<dbReference type="EMBL" id="VUMI01000144">
    <property type="protein sequence ID" value="MSS92144.1"/>
    <property type="molecule type" value="Genomic_DNA"/>
</dbReference>
<comment type="caution">
    <text evidence="2">The sequence shown here is derived from an EMBL/GenBank/DDBJ whole genome shotgun (WGS) entry which is preliminary data.</text>
</comment>
<keyword evidence="3" id="KW-1185">Reference proteome</keyword>
<sequence>MTNQELLMSHISKLSEDEISSLLDTVTVMLQEKEPAPKPACPHCAAQAVIRYGFKCKKQRFFCKNCGRTFVTTTNSIMANSHFTVSVWKEMIADTLHGNSIDFSAKRLGLYHQAAFDMRHKILMALLELPVVADICLGDVSEFDETFVLDCYKGKKLDTGIGRKPRKHGAKALKRGISSEYLCICTGIQRKGDAFAATVNRAKPSARELGSIFEGHIADGTLALCDGLRSYHALTGIADCTVRDCMNQECDDAHFFNLNTVNGFHSFIKKRYEFYRGVASKYINRYNALFAATYRNAESIIGRLTETVLAVTGTSYYHNNKDIRTAGILTI</sequence>
<evidence type="ECO:0000313" key="3">
    <source>
        <dbReference type="Proteomes" id="UP000436047"/>
    </source>
</evidence>
<dbReference type="NCBIfam" id="NF033547">
    <property type="entry name" value="transpos_IS1595"/>
    <property type="match status" value="1"/>
</dbReference>
<dbReference type="PANTHER" id="PTHR33293">
    <property type="entry name" value="INSERTION ELEMENT IS1 1 PROTEIN INSB-RELATED"/>
    <property type="match status" value="1"/>
</dbReference>
<organism evidence="2 3">
    <name type="scientific">Eisenbergiella porci</name>
    <dbReference type="NCBI Taxonomy" id="2652274"/>
    <lineage>
        <taxon>Bacteria</taxon>
        <taxon>Bacillati</taxon>
        <taxon>Bacillota</taxon>
        <taxon>Clostridia</taxon>
        <taxon>Lachnospirales</taxon>
        <taxon>Lachnospiraceae</taxon>
        <taxon>Eisenbergiella</taxon>
    </lineage>
</organism>
<dbReference type="SMART" id="SM01126">
    <property type="entry name" value="DDE_Tnp_IS1595"/>
    <property type="match status" value="1"/>
</dbReference>
<name>A0A6N7WR25_9FIRM</name>
<dbReference type="PANTHER" id="PTHR33293:SF1">
    <property type="entry name" value="INSERTION ELEMENT IS1 1 PROTEIN INSB-RELATED"/>
    <property type="match status" value="1"/>
</dbReference>
<dbReference type="AlphaFoldDB" id="A0A6N7WR25"/>
<feature type="domain" description="ISXO2-like transposase" evidence="1">
    <location>
        <begin position="136"/>
        <end position="295"/>
    </location>
</feature>
<gene>
    <name evidence="2" type="ORF">FYJ45_29335</name>
</gene>